<dbReference type="Pfam" id="PF14542">
    <property type="entry name" value="Acetyltransf_CG"/>
    <property type="match status" value="1"/>
</dbReference>
<dbReference type="EMBL" id="JAAGWY010000005">
    <property type="protein sequence ID" value="NEN07769.1"/>
    <property type="molecule type" value="Genomic_DNA"/>
</dbReference>
<dbReference type="InterPro" id="IPR000182">
    <property type="entry name" value="GNAT_dom"/>
</dbReference>
<evidence type="ECO:0000313" key="3">
    <source>
        <dbReference type="EMBL" id="NEN07769.1"/>
    </source>
</evidence>
<dbReference type="SUPFAM" id="SSF55729">
    <property type="entry name" value="Acyl-CoA N-acyltransferases (Nat)"/>
    <property type="match status" value="1"/>
</dbReference>
<evidence type="ECO:0000259" key="1">
    <source>
        <dbReference type="PROSITE" id="PS51186"/>
    </source>
</evidence>
<organism evidence="3 4">
    <name type="scientific">Leifsonia tongyongensis</name>
    <dbReference type="NCBI Taxonomy" id="1268043"/>
    <lineage>
        <taxon>Bacteria</taxon>
        <taxon>Bacillati</taxon>
        <taxon>Actinomycetota</taxon>
        <taxon>Actinomycetes</taxon>
        <taxon>Micrococcales</taxon>
        <taxon>Microbacteriaceae</taxon>
        <taxon>Leifsonia</taxon>
    </lineage>
</organism>
<evidence type="ECO:0000313" key="4">
    <source>
        <dbReference type="Proteomes" id="UP000474967"/>
    </source>
</evidence>
<reference evidence="3 4" key="1">
    <citation type="journal article" date="2014" name="J. Microbiol.">
        <title>Diaminobutyricibacter tongyongensis gen. nov., sp. nov. and Homoserinibacter gongjuensis gen. nov., sp. nov. belong to the family Microbacteriaceae.</title>
        <authorList>
            <person name="Kim S.J."/>
            <person name="Ahn J.H."/>
            <person name="Weon H.Y."/>
            <person name="Hamada M."/>
            <person name="Suzuki K."/>
            <person name="Kwon S.W."/>
        </authorList>
    </citation>
    <scope>NUCLEOTIDE SEQUENCE [LARGE SCALE GENOMIC DNA]</scope>
    <source>
        <strain evidence="3 4">NBRC 108724</strain>
    </source>
</reference>
<dbReference type="Proteomes" id="UP000474967">
    <property type="component" value="Unassembled WGS sequence"/>
</dbReference>
<evidence type="ECO:0000259" key="2">
    <source>
        <dbReference type="PROSITE" id="PS51729"/>
    </source>
</evidence>
<keyword evidence="4" id="KW-1185">Reference proteome</keyword>
<dbReference type="RefSeq" id="WP_163291259.1">
    <property type="nucleotide sequence ID" value="NZ_JAAGWY010000005.1"/>
</dbReference>
<dbReference type="AlphaFoldDB" id="A0A6L9Y251"/>
<keyword evidence="3" id="KW-0808">Transferase</keyword>
<feature type="domain" description="N-acetyltransferase" evidence="1">
    <location>
        <begin position="3"/>
        <end position="142"/>
    </location>
</feature>
<dbReference type="GO" id="GO:0016747">
    <property type="term" value="F:acyltransferase activity, transferring groups other than amino-acyl groups"/>
    <property type="evidence" value="ECO:0007669"/>
    <property type="project" value="InterPro"/>
</dbReference>
<gene>
    <name evidence="3" type="ORF">G3T36_18080</name>
</gene>
<proteinExistence type="predicted"/>
<protein>
    <submittedName>
        <fullName evidence="3">N-acetyltransferase</fullName>
    </submittedName>
</protein>
<dbReference type="InterPro" id="IPR031165">
    <property type="entry name" value="GNAT_YJDJ"/>
</dbReference>
<sequence length="142" mass="15775">MRINIEDDAVAREENNLALIATFDTPDASDVASTWEFDVLKDEEHGRWIATLGADAIGVLPYRIVGGRVVLLATWVNHAYRNNRVATELVSRVLNEIRESGKKITVLCPVVGEFIAHNPEYLDLIDKIHPGSGAYPKRQPPS</sequence>
<name>A0A6L9Y251_9MICO</name>
<dbReference type="PROSITE" id="PS51729">
    <property type="entry name" value="GNAT_YJDJ"/>
    <property type="match status" value="1"/>
</dbReference>
<dbReference type="Gene3D" id="3.40.630.30">
    <property type="match status" value="1"/>
</dbReference>
<accession>A0A6L9Y251</accession>
<feature type="domain" description="N-acetyltransferase" evidence="2">
    <location>
        <begin position="40"/>
        <end position="126"/>
    </location>
</feature>
<comment type="caution">
    <text evidence="3">The sequence shown here is derived from an EMBL/GenBank/DDBJ whole genome shotgun (WGS) entry which is preliminary data.</text>
</comment>
<dbReference type="PROSITE" id="PS51186">
    <property type="entry name" value="GNAT"/>
    <property type="match status" value="1"/>
</dbReference>
<dbReference type="InterPro" id="IPR016181">
    <property type="entry name" value="Acyl_CoA_acyltransferase"/>
</dbReference>